<dbReference type="OrthoDB" id="2633851at2"/>
<evidence type="ECO:0000313" key="6">
    <source>
        <dbReference type="Proteomes" id="UP000220438"/>
    </source>
</evidence>
<evidence type="ECO:0000313" key="7">
    <source>
        <dbReference type="Proteomes" id="UP000220904"/>
    </source>
</evidence>
<evidence type="ECO:0000313" key="3">
    <source>
        <dbReference type="EMBL" id="PDX87063.1"/>
    </source>
</evidence>
<keyword evidence="2" id="KW-1133">Transmembrane helix</keyword>
<evidence type="ECO:0000256" key="1">
    <source>
        <dbReference type="SAM" id="MobiDB-lite"/>
    </source>
</evidence>
<organism evidence="4 6">
    <name type="scientific">Faecalibacterium prausnitzii</name>
    <dbReference type="NCBI Taxonomy" id="853"/>
    <lineage>
        <taxon>Bacteria</taxon>
        <taxon>Bacillati</taxon>
        <taxon>Bacillota</taxon>
        <taxon>Clostridia</taxon>
        <taxon>Eubacteriales</taxon>
        <taxon>Oscillospiraceae</taxon>
        <taxon>Faecalibacterium</taxon>
    </lineage>
</organism>
<dbReference type="RefSeq" id="WP_097769768.1">
    <property type="nucleotide sequence ID" value="NZ_NOUV01000014.1"/>
</dbReference>
<dbReference type="Proteomes" id="UP000251281">
    <property type="component" value="Unassembled WGS sequence"/>
</dbReference>
<feature type="region of interest" description="Disordered" evidence="1">
    <location>
        <begin position="233"/>
        <end position="272"/>
    </location>
</feature>
<dbReference type="EMBL" id="NOUV01000014">
    <property type="protein sequence ID" value="PDX87063.1"/>
    <property type="molecule type" value="Genomic_DNA"/>
</dbReference>
<dbReference type="Proteomes" id="UP000220438">
    <property type="component" value="Unassembled WGS sequence"/>
</dbReference>
<gene>
    <name evidence="5" type="ORF">C4N24_08950</name>
    <name evidence="3" type="ORF">CHR60_10165</name>
    <name evidence="4" type="ORF">CHR61_00280</name>
</gene>
<reference evidence="5 8" key="2">
    <citation type="submission" date="2018-02" db="EMBL/GenBank/DDBJ databases">
        <title>Complete genome sequencing of Faecalibacterium prausnitzii strains isolated from the human gut.</title>
        <authorList>
            <person name="Fitzgerald B.C."/>
            <person name="Shkoporov A.N."/>
            <person name="Ross P.R."/>
            <person name="Hill C."/>
        </authorList>
    </citation>
    <scope>NUCLEOTIDE SEQUENCE [LARGE SCALE GENOMIC DNA]</scope>
    <source>
        <strain evidence="5 8">APC923/51-1</strain>
    </source>
</reference>
<evidence type="ECO:0000313" key="5">
    <source>
        <dbReference type="EMBL" id="RAW56923.1"/>
    </source>
</evidence>
<reference evidence="6 7" key="1">
    <citation type="journal article" date="2017" name="Front. Microbiol.">
        <title>New Insights into the Diversity of the Genus Faecalibacterium.</title>
        <authorList>
            <person name="Benevides L."/>
            <person name="Burman S."/>
            <person name="Martin R."/>
            <person name="Robert V."/>
            <person name="Thomas M."/>
            <person name="Miquel S."/>
            <person name="Chain F."/>
            <person name="Sokol H."/>
            <person name="Bermudez-Humaran L.G."/>
            <person name="Morrison M."/>
            <person name="Langella P."/>
            <person name="Azevedo V.A."/>
            <person name="Chatel J.M."/>
            <person name="Soares S."/>
        </authorList>
    </citation>
    <scope>NUCLEOTIDE SEQUENCE [LARGE SCALE GENOMIC DNA]</scope>
    <source>
        <strain evidence="6 7">AHMP21</strain>
    </source>
</reference>
<dbReference type="EMBL" id="PRLD01000008">
    <property type="protein sequence ID" value="RAW56923.1"/>
    <property type="molecule type" value="Genomic_DNA"/>
</dbReference>
<comment type="caution">
    <text evidence="4">The sequence shown here is derived from an EMBL/GenBank/DDBJ whole genome shotgun (WGS) entry which is preliminary data.</text>
</comment>
<accession>A0A2A7BHI9</accession>
<evidence type="ECO:0000256" key="2">
    <source>
        <dbReference type="SAM" id="Phobius"/>
    </source>
</evidence>
<proteinExistence type="predicted"/>
<dbReference type="EMBL" id="NOUW01000002">
    <property type="protein sequence ID" value="PDX90854.1"/>
    <property type="molecule type" value="Genomic_DNA"/>
</dbReference>
<evidence type="ECO:0000313" key="8">
    <source>
        <dbReference type="Proteomes" id="UP000251281"/>
    </source>
</evidence>
<evidence type="ECO:0000313" key="4">
    <source>
        <dbReference type="EMBL" id="PDX90854.1"/>
    </source>
</evidence>
<feature type="transmembrane region" description="Helical" evidence="2">
    <location>
        <begin position="33"/>
        <end position="54"/>
    </location>
</feature>
<name>A0A2A7BHI9_9FIRM</name>
<dbReference type="Proteomes" id="UP000220904">
    <property type="component" value="Unassembled WGS sequence"/>
</dbReference>
<sequence length="272" mass="29131">MNSKKFSEAMSELDSKYVDEAISYKKKAKKPVWAKWGAIAACFVAVTVLGVGLFQSGLFGSHTDIATLNNGEKIVFVKSDNVGGSLALDVDVTTKPLTEDETLALFSDLPVTANAIFLNSDIDAGGSQELIGFEGQVGNVKVIISTSDVQLLDTVIVGTEKVSEINGITIVAGYFVTDPNSRGEQNAIYYATFEIGDCKVYLENGGMKDDSETIKNQLAEVIQKLTENGNLDLTSFSDETGMKLDGNPDGYDPLPDSQTSDEEVSEQDPAAN</sequence>
<dbReference type="AlphaFoldDB" id="A0A2A7BHI9"/>
<keyword evidence="2" id="KW-0472">Membrane</keyword>
<keyword evidence="2" id="KW-0812">Transmembrane</keyword>
<protein>
    <submittedName>
        <fullName evidence="4">Uncharacterized protein</fullName>
    </submittedName>
</protein>